<evidence type="ECO:0000256" key="1">
    <source>
        <dbReference type="ARBA" id="ARBA00004651"/>
    </source>
</evidence>
<evidence type="ECO:0000256" key="4">
    <source>
        <dbReference type="ARBA" id="ARBA00022692"/>
    </source>
</evidence>
<keyword evidence="3" id="KW-1003">Cell membrane</keyword>
<dbReference type="Proteomes" id="UP001527882">
    <property type="component" value="Unassembled WGS sequence"/>
</dbReference>
<comment type="subcellular location">
    <subcellularLocation>
        <location evidence="1 7">Cell membrane</location>
        <topology evidence="1 7">Multi-pass membrane protein</topology>
    </subcellularLocation>
</comment>
<dbReference type="SUPFAM" id="SSF161098">
    <property type="entry name" value="MetI-like"/>
    <property type="match status" value="1"/>
</dbReference>
<dbReference type="EMBL" id="JAQAGZ010000015">
    <property type="protein sequence ID" value="MCZ8515007.1"/>
    <property type="molecule type" value="Genomic_DNA"/>
</dbReference>
<dbReference type="PROSITE" id="PS50928">
    <property type="entry name" value="ABC_TM1"/>
    <property type="match status" value="1"/>
</dbReference>
<feature type="transmembrane region" description="Helical" evidence="7">
    <location>
        <begin position="96"/>
        <end position="115"/>
    </location>
</feature>
<accession>A0ABT4QDQ9</accession>
<evidence type="ECO:0000256" key="5">
    <source>
        <dbReference type="ARBA" id="ARBA00022989"/>
    </source>
</evidence>
<name>A0ABT4QDQ9_9BACL</name>
<reference evidence="9 10" key="1">
    <citation type="submission" date="2022-12" db="EMBL/GenBank/DDBJ databases">
        <title>Draft genome sequence of Paenibacillus sp. dW9.</title>
        <authorList>
            <person name="Choi E.-W."/>
            <person name="Kim D.-U."/>
        </authorList>
    </citation>
    <scope>NUCLEOTIDE SEQUENCE [LARGE SCALE GENOMIC DNA]</scope>
    <source>
        <strain evidence="10">dW9</strain>
    </source>
</reference>
<dbReference type="CDD" id="cd06261">
    <property type="entry name" value="TM_PBP2"/>
    <property type="match status" value="1"/>
</dbReference>
<evidence type="ECO:0000256" key="3">
    <source>
        <dbReference type="ARBA" id="ARBA00022475"/>
    </source>
</evidence>
<evidence type="ECO:0000256" key="7">
    <source>
        <dbReference type="RuleBase" id="RU363032"/>
    </source>
</evidence>
<evidence type="ECO:0000313" key="10">
    <source>
        <dbReference type="Proteomes" id="UP001527882"/>
    </source>
</evidence>
<evidence type="ECO:0000313" key="9">
    <source>
        <dbReference type="EMBL" id="MCZ8515007.1"/>
    </source>
</evidence>
<evidence type="ECO:0000259" key="8">
    <source>
        <dbReference type="PROSITE" id="PS50928"/>
    </source>
</evidence>
<dbReference type="InterPro" id="IPR035906">
    <property type="entry name" value="MetI-like_sf"/>
</dbReference>
<keyword evidence="6 7" id="KW-0472">Membrane</keyword>
<keyword evidence="5 7" id="KW-1133">Transmembrane helix</keyword>
<evidence type="ECO:0000256" key="2">
    <source>
        <dbReference type="ARBA" id="ARBA00022448"/>
    </source>
</evidence>
<evidence type="ECO:0000256" key="6">
    <source>
        <dbReference type="ARBA" id="ARBA00023136"/>
    </source>
</evidence>
<feature type="domain" description="ABC transmembrane type-1" evidence="8">
    <location>
        <begin position="92"/>
        <end position="283"/>
    </location>
</feature>
<comment type="similarity">
    <text evidence="7">Belongs to the binding-protein-dependent transport system permease family.</text>
</comment>
<feature type="transmembrane region" description="Helical" evidence="7">
    <location>
        <begin position="127"/>
        <end position="151"/>
    </location>
</feature>
<feature type="transmembrane region" description="Helical" evidence="7">
    <location>
        <begin position="163"/>
        <end position="182"/>
    </location>
</feature>
<dbReference type="PANTHER" id="PTHR43744:SF6">
    <property type="entry name" value="ABC TRANSPORTER PERMEASE PROTEIN YESQ-RELATED"/>
    <property type="match status" value="1"/>
</dbReference>
<feature type="transmembrane region" description="Helical" evidence="7">
    <location>
        <begin position="28"/>
        <end position="50"/>
    </location>
</feature>
<dbReference type="Gene3D" id="1.10.3720.10">
    <property type="entry name" value="MetI-like"/>
    <property type="match status" value="1"/>
</dbReference>
<dbReference type="Pfam" id="PF00528">
    <property type="entry name" value="BPD_transp_1"/>
    <property type="match status" value="1"/>
</dbReference>
<proteinExistence type="inferred from homology"/>
<dbReference type="PANTHER" id="PTHR43744">
    <property type="entry name" value="ABC TRANSPORTER PERMEASE PROTEIN MG189-RELATED-RELATED"/>
    <property type="match status" value="1"/>
</dbReference>
<feature type="transmembrane region" description="Helical" evidence="7">
    <location>
        <begin position="203"/>
        <end position="226"/>
    </location>
</feature>
<organism evidence="9 10">
    <name type="scientific">Paenibacillus gyeongsangnamensis</name>
    <dbReference type="NCBI Taxonomy" id="3388067"/>
    <lineage>
        <taxon>Bacteria</taxon>
        <taxon>Bacillati</taxon>
        <taxon>Bacillota</taxon>
        <taxon>Bacilli</taxon>
        <taxon>Bacillales</taxon>
        <taxon>Paenibacillaceae</taxon>
        <taxon>Paenibacillus</taxon>
    </lineage>
</organism>
<feature type="transmembrane region" description="Helical" evidence="7">
    <location>
        <begin position="262"/>
        <end position="283"/>
    </location>
</feature>
<comment type="caution">
    <text evidence="9">The sequence shown here is derived from an EMBL/GenBank/DDBJ whole genome shotgun (WGS) entry which is preliminary data.</text>
</comment>
<keyword evidence="2 7" id="KW-0813">Transport</keyword>
<dbReference type="InterPro" id="IPR000515">
    <property type="entry name" value="MetI-like"/>
</dbReference>
<gene>
    <name evidence="9" type="ORF">O9H85_21810</name>
</gene>
<sequence length="298" mass="33328">MSLSSARSKPIGRSGSGVSKSGFRPQAFLYHLIIGLLALVMIYPIIWMAASSLKPSNEIFSTANNLIPSRLVFGNYISGWKGFGTNSFSTFFKNSFIIVIFATIGAVGSSSLVAYGMARIPFKGKAFWFSCVMMTMMLPNDVTIIPQYVMFAKLGWLSSFKPAIIPHFFGTPFFIFLIMQFIRTIPPEMDEAAKMDGCSKYSIFFRIILPLIVPALVTATVFSFYWRWDDFITPLLYLNKPVLYPVSLALKMFLDADSLNNWGGMFAMSTLSLLPVVLIFFFFQRYIVEGISTSGLKG</sequence>
<protein>
    <submittedName>
        <fullName evidence="9">Carbohydrate ABC transporter permease</fullName>
    </submittedName>
</protein>
<keyword evidence="10" id="KW-1185">Reference proteome</keyword>
<keyword evidence="4 7" id="KW-0812">Transmembrane</keyword>